<reference evidence="15" key="1">
    <citation type="journal article" date="2022" name="bioRxiv">
        <title>Sequencing and chromosome-scale assembly of the giantPleurodeles waltlgenome.</title>
        <authorList>
            <person name="Brown T."/>
            <person name="Elewa A."/>
            <person name="Iarovenko S."/>
            <person name="Subramanian E."/>
            <person name="Araus A.J."/>
            <person name="Petzold A."/>
            <person name="Susuki M."/>
            <person name="Suzuki K.-i.T."/>
            <person name="Hayashi T."/>
            <person name="Toyoda A."/>
            <person name="Oliveira C."/>
            <person name="Osipova E."/>
            <person name="Leigh N.D."/>
            <person name="Simon A."/>
            <person name="Yun M.H."/>
        </authorList>
    </citation>
    <scope>NUCLEOTIDE SEQUENCE</scope>
    <source>
        <strain evidence="15">20211129_DDA</strain>
        <tissue evidence="15">Liver</tissue>
    </source>
</reference>
<protein>
    <recommendedName>
        <fullName evidence="8">Centrosomal P4.1-associated protein</fullName>
    </recommendedName>
    <alternativeName>
        <fullName evidence="9">Centromere protein J</fullName>
    </alternativeName>
    <alternativeName>
        <fullName evidence="10">Centrosome assembly and centriole elongation protein</fullName>
    </alternativeName>
</protein>
<dbReference type="EMBL" id="JANPWB010000012">
    <property type="protein sequence ID" value="KAJ1113738.1"/>
    <property type="molecule type" value="Genomic_DNA"/>
</dbReference>
<evidence type="ECO:0000256" key="2">
    <source>
        <dbReference type="ARBA" id="ARBA00005627"/>
    </source>
</evidence>
<evidence type="ECO:0000256" key="10">
    <source>
        <dbReference type="ARBA" id="ARBA00083148"/>
    </source>
</evidence>
<evidence type="ECO:0000313" key="15">
    <source>
        <dbReference type="EMBL" id="KAJ1113738.1"/>
    </source>
</evidence>
<feature type="coiled-coil region" evidence="11">
    <location>
        <begin position="101"/>
        <end position="144"/>
    </location>
</feature>
<gene>
    <name evidence="15" type="ORF">NDU88_001980</name>
</gene>
<dbReference type="GO" id="GO:0005814">
    <property type="term" value="C:centriole"/>
    <property type="evidence" value="ECO:0007669"/>
    <property type="project" value="UniProtKB-SubCell"/>
</dbReference>
<feature type="coiled-coil region" evidence="11">
    <location>
        <begin position="876"/>
        <end position="1021"/>
    </location>
</feature>
<comment type="caution">
    <text evidence="15">The sequence shown here is derived from an EMBL/GenBank/DDBJ whole genome shotgun (WGS) entry which is preliminary data.</text>
</comment>
<keyword evidence="11" id="KW-0175">Coiled coil</keyword>
<evidence type="ECO:0000256" key="6">
    <source>
        <dbReference type="ARBA" id="ARBA00023212"/>
    </source>
</evidence>
<evidence type="ECO:0000256" key="8">
    <source>
        <dbReference type="ARBA" id="ARBA00069791"/>
    </source>
</evidence>
<feature type="compositionally biased region" description="Basic and acidic residues" evidence="12">
    <location>
        <begin position="689"/>
        <end position="711"/>
    </location>
</feature>
<comment type="similarity">
    <text evidence="2">Belongs to the TCP10 family.</text>
</comment>
<dbReference type="InterPro" id="IPR026581">
    <property type="entry name" value="TCP10L/CENPJ"/>
</dbReference>
<feature type="region of interest" description="Disordered" evidence="12">
    <location>
        <begin position="663"/>
        <end position="764"/>
    </location>
</feature>
<evidence type="ECO:0000256" key="7">
    <source>
        <dbReference type="ARBA" id="ARBA00064598"/>
    </source>
</evidence>
<feature type="compositionally biased region" description="Basic and acidic residues" evidence="12">
    <location>
        <begin position="746"/>
        <end position="757"/>
    </location>
</feature>
<dbReference type="InterPro" id="IPR047002">
    <property type="entry name" value="Tcp10_C_sf"/>
</dbReference>
<evidence type="ECO:0000256" key="3">
    <source>
        <dbReference type="ARBA" id="ARBA00022490"/>
    </source>
</evidence>
<dbReference type="Pfam" id="PF25779">
    <property type="entry name" value="Tubulin-bind_CPAP"/>
    <property type="match status" value="1"/>
</dbReference>
<keyword evidence="5" id="KW-0493">Microtubule</keyword>
<dbReference type="Gene3D" id="2.60.450.20">
    <property type="match status" value="1"/>
</dbReference>
<dbReference type="GO" id="GO:0060271">
    <property type="term" value="P:cilium assembly"/>
    <property type="evidence" value="ECO:0007669"/>
    <property type="project" value="TreeGrafter"/>
</dbReference>
<dbReference type="InterPro" id="IPR009852">
    <property type="entry name" value="CENPJ_C_dom"/>
</dbReference>
<feature type="domain" description="Centromere protein J C-terminal" evidence="13">
    <location>
        <begin position="1138"/>
        <end position="1166"/>
    </location>
</feature>
<dbReference type="FunFam" id="2.60.450.20:FF:000001">
    <property type="entry name" value="Centromere protein J"/>
    <property type="match status" value="1"/>
</dbReference>
<feature type="domain" description="Centromere protein J C-terminal" evidence="13">
    <location>
        <begin position="1244"/>
        <end position="1277"/>
    </location>
</feature>
<keyword evidence="6" id="KW-0206">Cytoskeleton</keyword>
<feature type="region of interest" description="Disordered" evidence="12">
    <location>
        <begin position="409"/>
        <end position="431"/>
    </location>
</feature>
<evidence type="ECO:0000256" key="1">
    <source>
        <dbReference type="ARBA" id="ARBA00004114"/>
    </source>
</evidence>
<evidence type="ECO:0000256" key="9">
    <source>
        <dbReference type="ARBA" id="ARBA00081769"/>
    </source>
</evidence>
<accession>A0AAV7NCB5</accession>
<comment type="subcellular location">
    <subcellularLocation>
        <location evidence="1">Cytoplasm</location>
        <location evidence="1">Cytoskeleton</location>
        <location evidence="1">Microtubule organizing center</location>
        <location evidence="1">Centrosome</location>
        <location evidence="1">Centriole</location>
    </subcellularLocation>
</comment>
<comment type="subunit">
    <text evidence="7">Forms homodimers. Associates with microtubules plus ends; binds to beta-tubulin subunits exposed on microtubule outer surface at its distal tip; also associates with microtubule lattice. Associated with the gamma-tubulin complex. Interacts with the head domain of EPB41. Interacts with LYST. Interacts with CEP152 (via C-terminus). Interacts with STIL. Forms a complex with STIL and SASS6.</text>
</comment>
<evidence type="ECO:0000256" key="12">
    <source>
        <dbReference type="SAM" id="MobiDB-lite"/>
    </source>
</evidence>
<dbReference type="GO" id="GO:0015631">
    <property type="term" value="F:tubulin binding"/>
    <property type="evidence" value="ECO:0007669"/>
    <property type="project" value="TreeGrafter"/>
</dbReference>
<feature type="compositionally biased region" description="Polar residues" evidence="12">
    <location>
        <begin position="1060"/>
        <end position="1073"/>
    </location>
</feature>
<dbReference type="GO" id="GO:0061511">
    <property type="term" value="P:centriole elongation"/>
    <property type="evidence" value="ECO:0007669"/>
    <property type="project" value="TreeGrafter"/>
</dbReference>
<dbReference type="GO" id="GO:0005813">
    <property type="term" value="C:centrosome"/>
    <property type="evidence" value="ECO:0007669"/>
    <property type="project" value="TreeGrafter"/>
</dbReference>
<dbReference type="InterPro" id="IPR058029">
    <property type="entry name" value="Tubulin-bd_CENPJ"/>
</dbReference>
<sequence>MSNDSRAGVILNPTFTKLENKPSGSLHFTGSLRENFPHDTHQLDDGNVYVGTLEEDKNDFAAMHEKMVPIEDLHAGWEHNSPAFTPDEDSILSGFVPSDPLLRKLEQLKELQQQKQEQLKRQQMEQLQRLMEEHKKLLTMVSAQQTLPGVSLSSEHFKILPGPSFSTTTVSQSTSCQPSHCYQNPLQDSVQIDRRCSGLPLSDVLLGPLQITGESGCSLPAGSRLASDSSCEEQYLDSSINLGKDLEFKMDPKNEMFVKSDICEKEKCKQSCIEDSCNGNPIDNADASINCDGNNTKAGFLEERPIAPGIKEKKQSFEEFLEEQMRVEERRLKQKDQLQNIEKPCVLKPLVKRPFLKRGEGIARFSNPKSKSTSKEIQLAIQQNHSEDSVTHKTARYQSMRRKTIPLSKEPVSEQPPGIMKNPSQCGKTKKRPITDQNAALLRNQNMNKCSKSLNEEIDIKHSLQVSDFLQPDMNQKMEANKENIMQYAKQVAVGNRVTKDAQCFEKLKKNTVLMPRCSSAPLKNHDFSFELSFQKRCRSWEMEKEKENIELDEFLLLEDAAEDISFSSNSSFVQKLLSQDQQIIKGHRMSSTPVKVAQHHQQTLPPNKSRHDDQIVHEKTKDFDIIERKSEVGASVFPGVTLQTLTMPPRADNAALQGIAWETSDEDDKDGSSNESSDMEDCEATMVSKKEDDKQLEMGREDNPAHHDYEGPSINVSRQNKSRDLDLDLSDQDTYSSDESTVLESESKTNDSDLHSKIPPGNVIDVEFDDERTWADLEKDEVLFPIPDNNGTLPSVNFTGEGQKSIQDKAIKRKVASIKKGEDLSEIDSGTSPTSDLMVKLFPSLKPKPIPDALQKLESRLNAKQEPVAGDTVRSQLLKEKLAELEREVEKFKFENALLSKLRADQEKAMEKFRREYAEFEQRKANELAQIDELKKEEMKKLQKERKVFEKYATAARAIPDKKERDEIQALKQQLSDLQEEMKRRESKWSTTHGRLRNQIETVTKENAELREEIKVMEKFRLEVWKKAEATEGIKRGDSGIILKKADFVSPANVLKNHIPSSADTSQKNTKITCRVPSPTKGKSSGKLNLMTSVGTMDTRKVHLSEFSKSNDLCAGASQAPPLTAGYKGCVEEIQGEVRYPDGKVEKILKNGCHIILFPNGTRKEASADGTSVTVTFFNGDIKRVMPDQTVIYYFADAQTTHTTYPDGLEVLHFSNGQIEKHYPDGRKEITFPDQTVKNLFLDGREESIFPDGTIIRMNLDGSKIIEFNNGQREVHTTSYKRREYPDGTVKTVYSNGHQETKYTSGRVRVKDREGNVIMDTK</sequence>
<feature type="domain" description="Centromere protein J C-terminal" evidence="13">
    <location>
        <begin position="1207"/>
        <end position="1235"/>
    </location>
</feature>
<feature type="region of interest" description="Disordered" evidence="12">
    <location>
        <begin position="1060"/>
        <end position="1090"/>
    </location>
</feature>
<evidence type="ECO:0000259" key="14">
    <source>
        <dbReference type="Pfam" id="PF25779"/>
    </source>
</evidence>
<evidence type="ECO:0000259" key="13">
    <source>
        <dbReference type="Pfam" id="PF07202"/>
    </source>
</evidence>
<dbReference type="GO" id="GO:0005874">
    <property type="term" value="C:microtubule"/>
    <property type="evidence" value="ECO:0007669"/>
    <property type="project" value="UniProtKB-KW"/>
</dbReference>
<keyword evidence="16" id="KW-1185">Reference proteome</keyword>
<dbReference type="PANTHER" id="PTHR10331">
    <property type="entry name" value="T COMPLEX PROTEIN 10"/>
    <property type="match status" value="1"/>
</dbReference>
<name>A0AAV7NCB5_PLEWA</name>
<evidence type="ECO:0000256" key="5">
    <source>
        <dbReference type="ARBA" id="ARBA00022701"/>
    </source>
</evidence>
<feature type="domain" description="CENPJ tubulin-binding region" evidence="14">
    <location>
        <begin position="302"/>
        <end position="367"/>
    </location>
</feature>
<organism evidence="15 16">
    <name type="scientific">Pleurodeles waltl</name>
    <name type="common">Iberian ribbed newt</name>
    <dbReference type="NCBI Taxonomy" id="8319"/>
    <lineage>
        <taxon>Eukaryota</taxon>
        <taxon>Metazoa</taxon>
        <taxon>Chordata</taxon>
        <taxon>Craniata</taxon>
        <taxon>Vertebrata</taxon>
        <taxon>Euteleostomi</taxon>
        <taxon>Amphibia</taxon>
        <taxon>Batrachia</taxon>
        <taxon>Caudata</taxon>
        <taxon>Salamandroidea</taxon>
        <taxon>Salamandridae</taxon>
        <taxon>Pleurodelinae</taxon>
        <taxon>Pleurodeles</taxon>
    </lineage>
</organism>
<evidence type="ECO:0000313" key="16">
    <source>
        <dbReference type="Proteomes" id="UP001066276"/>
    </source>
</evidence>
<evidence type="ECO:0000256" key="11">
    <source>
        <dbReference type="SAM" id="Coils"/>
    </source>
</evidence>
<proteinExistence type="inferred from homology"/>
<dbReference type="GO" id="GO:1902117">
    <property type="term" value="P:positive regulation of organelle assembly"/>
    <property type="evidence" value="ECO:0007669"/>
    <property type="project" value="UniProtKB-ARBA"/>
</dbReference>
<dbReference type="Pfam" id="PF07202">
    <property type="entry name" value="Tcp10_C"/>
    <property type="match status" value="4"/>
</dbReference>
<evidence type="ECO:0000256" key="4">
    <source>
        <dbReference type="ARBA" id="ARBA00022553"/>
    </source>
</evidence>
<dbReference type="Proteomes" id="UP001066276">
    <property type="component" value="Chromosome 8"/>
</dbReference>
<keyword evidence="3" id="KW-0963">Cytoplasm</keyword>
<dbReference type="PANTHER" id="PTHR10331:SF23">
    <property type="entry name" value="CENTROMERE PROTEIN J"/>
    <property type="match status" value="1"/>
</dbReference>
<feature type="domain" description="Centromere protein J C-terminal" evidence="13">
    <location>
        <begin position="1280"/>
        <end position="1311"/>
    </location>
</feature>
<keyword evidence="4" id="KW-0597">Phosphoprotein</keyword>